<reference evidence="1" key="1">
    <citation type="submission" date="2014-09" db="EMBL/GenBank/DDBJ databases">
        <authorList>
            <person name="Magalhaes I.L.F."/>
            <person name="Oliveira U."/>
            <person name="Santos F.R."/>
            <person name="Vidigal T.H.D.A."/>
            <person name="Brescovit A.D."/>
            <person name="Santos A.J."/>
        </authorList>
    </citation>
    <scope>NUCLEOTIDE SEQUENCE</scope>
    <source>
        <tissue evidence="1">Shoot tissue taken approximately 20 cm above the soil surface</tissue>
    </source>
</reference>
<name>A0A0A9H419_ARUDO</name>
<sequence>MVPYITCLYLM</sequence>
<reference evidence="1" key="2">
    <citation type="journal article" date="2015" name="Data Brief">
        <title>Shoot transcriptome of the giant reed, Arundo donax.</title>
        <authorList>
            <person name="Barrero R.A."/>
            <person name="Guerrero F.D."/>
            <person name="Moolhuijzen P."/>
            <person name="Goolsby J.A."/>
            <person name="Tidwell J."/>
            <person name="Bellgard S.E."/>
            <person name="Bellgard M.I."/>
        </authorList>
    </citation>
    <scope>NUCLEOTIDE SEQUENCE</scope>
    <source>
        <tissue evidence="1">Shoot tissue taken approximately 20 cm above the soil surface</tissue>
    </source>
</reference>
<proteinExistence type="predicted"/>
<organism evidence="1">
    <name type="scientific">Arundo donax</name>
    <name type="common">Giant reed</name>
    <name type="synonym">Donax arundinaceus</name>
    <dbReference type="NCBI Taxonomy" id="35708"/>
    <lineage>
        <taxon>Eukaryota</taxon>
        <taxon>Viridiplantae</taxon>
        <taxon>Streptophyta</taxon>
        <taxon>Embryophyta</taxon>
        <taxon>Tracheophyta</taxon>
        <taxon>Spermatophyta</taxon>
        <taxon>Magnoliopsida</taxon>
        <taxon>Liliopsida</taxon>
        <taxon>Poales</taxon>
        <taxon>Poaceae</taxon>
        <taxon>PACMAD clade</taxon>
        <taxon>Arundinoideae</taxon>
        <taxon>Arundineae</taxon>
        <taxon>Arundo</taxon>
    </lineage>
</organism>
<dbReference type="EMBL" id="GBRH01167352">
    <property type="protein sequence ID" value="JAE30544.1"/>
    <property type="molecule type" value="Transcribed_RNA"/>
</dbReference>
<evidence type="ECO:0000313" key="1">
    <source>
        <dbReference type="EMBL" id="JAE30544.1"/>
    </source>
</evidence>
<protein>
    <submittedName>
        <fullName evidence="1">Uncharacterized protein</fullName>
    </submittedName>
</protein>
<accession>A0A0A9H419</accession>